<proteinExistence type="predicted"/>
<protein>
    <submittedName>
        <fullName evidence="7">Multiple coagulation factor deficiency protein 2</fullName>
    </submittedName>
</protein>
<dbReference type="InterPro" id="IPR018247">
    <property type="entry name" value="EF_Hand_1_Ca_BS"/>
</dbReference>
<dbReference type="Gene3D" id="1.10.238.10">
    <property type="entry name" value="EF-hand"/>
    <property type="match status" value="1"/>
</dbReference>
<sequence>MILQSLSILFLCVTITTQHQNQAFPPGVPPQQQHMHQPPGNQQQYQGQNQQYQGQQQQNQQYQQGQGQQQQNLQYQQGQGQQQQQYQQPPQGQQNTQQFQQQPPPNQNQGQGGHQGHSGGHHTFNQRENVHNQEHIKEHLKEVVDKPEKEMTDDELEFHYFKLHDYDGNNKLDGVEVTKAITHFHDEDEGKGGEHGAGEGKENHQKTPPKVYSDEELTSIIDMVMKEDDLNDDGYIEYFEFVTAQRKAKEGGDNKPPA</sequence>
<comment type="caution">
    <text evidence="7">The sequence shown here is derived from an EMBL/GenBank/DDBJ whole genome shotgun (WGS) entry which is preliminary data.</text>
</comment>
<feature type="signal peptide" evidence="5">
    <location>
        <begin position="1"/>
        <end position="23"/>
    </location>
</feature>
<evidence type="ECO:0000256" key="2">
    <source>
        <dbReference type="ARBA" id="ARBA00022737"/>
    </source>
</evidence>
<keyword evidence="2" id="KW-0677">Repeat</keyword>
<dbReference type="SUPFAM" id="SSF47473">
    <property type="entry name" value="EF-hand"/>
    <property type="match status" value="1"/>
</dbReference>
<evidence type="ECO:0000256" key="1">
    <source>
        <dbReference type="ARBA" id="ARBA00022729"/>
    </source>
</evidence>
<evidence type="ECO:0000313" key="7">
    <source>
        <dbReference type="EMBL" id="VDI12715.1"/>
    </source>
</evidence>
<feature type="region of interest" description="Disordered" evidence="4">
    <location>
        <begin position="22"/>
        <end position="125"/>
    </location>
</feature>
<accession>A0A8B6D059</accession>
<keyword evidence="1 5" id="KW-0732">Signal</keyword>
<feature type="region of interest" description="Disordered" evidence="4">
    <location>
        <begin position="186"/>
        <end position="212"/>
    </location>
</feature>
<evidence type="ECO:0000256" key="4">
    <source>
        <dbReference type="SAM" id="MobiDB-lite"/>
    </source>
</evidence>
<gene>
    <name evidence="7" type="ORF">MGAL_10B026865</name>
</gene>
<keyword evidence="3" id="KW-0106">Calcium</keyword>
<evidence type="ECO:0000256" key="5">
    <source>
        <dbReference type="SAM" id="SignalP"/>
    </source>
</evidence>
<dbReference type="PANTHER" id="PTHR23104">
    <property type="entry name" value="MULTIPLE COAGULATION FACTOR DEFICIENCY PROTEIN 2 NEURAL STEM CELL DERIVED NEURONAL SURVIVAL PROTEIN"/>
    <property type="match status" value="1"/>
</dbReference>
<evidence type="ECO:0000313" key="8">
    <source>
        <dbReference type="Proteomes" id="UP000596742"/>
    </source>
</evidence>
<organism evidence="7 8">
    <name type="scientific">Mytilus galloprovincialis</name>
    <name type="common">Mediterranean mussel</name>
    <dbReference type="NCBI Taxonomy" id="29158"/>
    <lineage>
        <taxon>Eukaryota</taxon>
        <taxon>Metazoa</taxon>
        <taxon>Spiralia</taxon>
        <taxon>Lophotrochozoa</taxon>
        <taxon>Mollusca</taxon>
        <taxon>Bivalvia</taxon>
        <taxon>Autobranchia</taxon>
        <taxon>Pteriomorphia</taxon>
        <taxon>Mytilida</taxon>
        <taxon>Mytiloidea</taxon>
        <taxon>Mytilidae</taxon>
        <taxon>Mytilinae</taxon>
        <taxon>Mytilus</taxon>
    </lineage>
</organism>
<feature type="domain" description="EF-hand" evidence="6">
    <location>
        <begin position="158"/>
        <end position="244"/>
    </location>
</feature>
<dbReference type="InterPro" id="IPR011992">
    <property type="entry name" value="EF-hand-dom_pair"/>
</dbReference>
<dbReference type="PROSITE" id="PS00018">
    <property type="entry name" value="EF_HAND_1"/>
    <property type="match status" value="2"/>
</dbReference>
<name>A0A8B6D059_MYTGA</name>
<feature type="compositionally biased region" description="Low complexity" evidence="4">
    <location>
        <begin position="30"/>
        <end position="101"/>
    </location>
</feature>
<dbReference type="InterPro" id="IPR002048">
    <property type="entry name" value="EF_hand_dom"/>
</dbReference>
<evidence type="ECO:0000256" key="3">
    <source>
        <dbReference type="ARBA" id="ARBA00022837"/>
    </source>
</evidence>
<keyword evidence="8" id="KW-1185">Reference proteome</keyword>
<dbReference type="Pfam" id="PF13499">
    <property type="entry name" value="EF-hand_7"/>
    <property type="match status" value="1"/>
</dbReference>
<dbReference type="AlphaFoldDB" id="A0A8B6D059"/>
<reference evidence="7" key="1">
    <citation type="submission" date="2018-11" db="EMBL/GenBank/DDBJ databases">
        <authorList>
            <person name="Alioto T."/>
            <person name="Alioto T."/>
        </authorList>
    </citation>
    <scope>NUCLEOTIDE SEQUENCE</scope>
</reference>
<feature type="compositionally biased region" description="Basic and acidic residues" evidence="4">
    <location>
        <begin position="186"/>
        <end position="205"/>
    </location>
</feature>
<dbReference type="Proteomes" id="UP000596742">
    <property type="component" value="Unassembled WGS sequence"/>
</dbReference>
<feature type="chain" id="PRO_5033014433" evidence="5">
    <location>
        <begin position="24"/>
        <end position="258"/>
    </location>
</feature>
<dbReference type="GO" id="GO:0005509">
    <property type="term" value="F:calcium ion binding"/>
    <property type="evidence" value="ECO:0007669"/>
    <property type="project" value="InterPro"/>
</dbReference>
<dbReference type="InterPro" id="IPR052110">
    <property type="entry name" value="MCFD2-like"/>
</dbReference>
<dbReference type="EMBL" id="UYJE01002663">
    <property type="protein sequence ID" value="VDI12715.1"/>
    <property type="molecule type" value="Genomic_DNA"/>
</dbReference>
<evidence type="ECO:0000259" key="6">
    <source>
        <dbReference type="Pfam" id="PF13499"/>
    </source>
</evidence>
<dbReference type="PANTHER" id="PTHR23104:SF1">
    <property type="entry name" value="EF-HAND DOMAIN-CONTAINING PROTEIN"/>
    <property type="match status" value="1"/>
</dbReference>